<proteinExistence type="predicted"/>
<dbReference type="Proteomes" id="UP001630127">
    <property type="component" value="Unassembled WGS sequence"/>
</dbReference>
<comment type="caution">
    <text evidence="1">The sequence shown here is derived from an EMBL/GenBank/DDBJ whole genome shotgun (WGS) entry which is preliminary data.</text>
</comment>
<dbReference type="PANTHER" id="PTHR31973">
    <property type="entry name" value="POLYPROTEIN, PUTATIVE-RELATED"/>
    <property type="match status" value="1"/>
</dbReference>
<evidence type="ECO:0000313" key="2">
    <source>
        <dbReference type="Proteomes" id="UP001630127"/>
    </source>
</evidence>
<name>A0ABD3A673_9GENT</name>
<keyword evidence="2" id="KW-1185">Reference proteome</keyword>
<organism evidence="1 2">
    <name type="scientific">Cinchona calisaya</name>
    <dbReference type="NCBI Taxonomy" id="153742"/>
    <lineage>
        <taxon>Eukaryota</taxon>
        <taxon>Viridiplantae</taxon>
        <taxon>Streptophyta</taxon>
        <taxon>Embryophyta</taxon>
        <taxon>Tracheophyta</taxon>
        <taxon>Spermatophyta</taxon>
        <taxon>Magnoliopsida</taxon>
        <taxon>eudicotyledons</taxon>
        <taxon>Gunneridae</taxon>
        <taxon>Pentapetalae</taxon>
        <taxon>asterids</taxon>
        <taxon>lamiids</taxon>
        <taxon>Gentianales</taxon>
        <taxon>Rubiaceae</taxon>
        <taxon>Cinchonoideae</taxon>
        <taxon>Cinchoneae</taxon>
        <taxon>Cinchona</taxon>
    </lineage>
</organism>
<reference evidence="1 2" key="1">
    <citation type="submission" date="2024-11" db="EMBL/GenBank/DDBJ databases">
        <title>A near-complete genome assembly of Cinchona calisaya.</title>
        <authorList>
            <person name="Lian D.C."/>
            <person name="Zhao X.W."/>
            <person name="Wei L."/>
        </authorList>
    </citation>
    <scope>NUCLEOTIDE SEQUENCE [LARGE SCALE GENOMIC DNA]</scope>
    <source>
        <tissue evidence="1">Nenye</tissue>
    </source>
</reference>
<evidence type="ECO:0000313" key="1">
    <source>
        <dbReference type="EMBL" id="KAL3527023.1"/>
    </source>
</evidence>
<protein>
    <recommendedName>
        <fullName evidence="3">Transposase</fullName>
    </recommendedName>
</protein>
<dbReference type="AlphaFoldDB" id="A0ABD3A673"/>
<evidence type="ECO:0008006" key="3">
    <source>
        <dbReference type="Google" id="ProtNLM"/>
    </source>
</evidence>
<sequence>MSDRQKGLNLAYEEQFLSVDARYCCRHIYNNFKSSFPGLLLSNNLWIAAKSYNEKKFNEAIERIKHLNIEAWKFLCKIPKNTWARHAFNIEVKCDHVTNNFTESFNA</sequence>
<accession>A0ABD3A673</accession>
<gene>
    <name evidence="1" type="ORF">ACH5RR_011679</name>
</gene>
<dbReference type="EMBL" id="JBJUIK010000005">
    <property type="protein sequence ID" value="KAL3527023.1"/>
    <property type="molecule type" value="Genomic_DNA"/>
</dbReference>
<dbReference type="PANTHER" id="PTHR31973:SF187">
    <property type="entry name" value="MUTATOR TRANSPOSASE MUDRA PROTEIN"/>
    <property type="match status" value="1"/>
</dbReference>